<dbReference type="EMBL" id="BMAW01051976">
    <property type="protein sequence ID" value="GFS83574.1"/>
    <property type="molecule type" value="Genomic_DNA"/>
</dbReference>
<feature type="compositionally biased region" description="Basic and acidic residues" evidence="1">
    <location>
        <begin position="409"/>
        <end position="423"/>
    </location>
</feature>
<name>A0A8X6T976_NEPPI</name>
<organism evidence="2 3">
    <name type="scientific">Nephila pilipes</name>
    <name type="common">Giant wood spider</name>
    <name type="synonym">Nephila maculata</name>
    <dbReference type="NCBI Taxonomy" id="299642"/>
    <lineage>
        <taxon>Eukaryota</taxon>
        <taxon>Metazoa</taxon>
        <taxon>Ecdysozoa</taxon>
        <taxon>Arthropoda</taxon>
        <taxon>Chelicerata</taxon>
        <taxon>Arachnida</taxon>
        <taxon>Araneae</taxon>
        <taxon>Araneomorphae</taxon>
        <taxon>Entelegynae</taxon>
        <taxon>Araneoidea</taxon>
        <taxon>Nephilidae</taxon>
        <taxon>Nephila</taxon>
    </lineage>
</organism>
<dbReference type="OrthoDB" id="6431337at2759"/>
<feature type="compositionally biased region" description="Polar residues" evidence="1">
    <location>
        <begin position="18"/>
        <end position="49"/>
    </location>
</feature>
<dbReference type="Proteomes" id="UP000887013">
    <property type="component" value="Unassembled WGS sequence"/>
</dbReference>
<feature type="compositionally biased region" description="Polar residues" evidence="1">
    <location>
        <begin position="61"/>
        <end position="70"/>
    </location>
</feature>
<proteinExistence type="predicted"/>
<comment type="caution">
    <text evidence="2">The sequence shown here is derived from an EMBL/GenBank/DDBJ whole genome shotgun (WGS) entry which is preliminary data.</text>
</comment>
<evidence type="ECO:0000256" key="1">
    <source>
        <dbReference type="SAM" id="MobiDB-lite"/>
    </source>
</evidence>
<protein>
    <submittedName>
        <fullName evidence="2">Uncharacterized protein</fullName>
    </submittedName>
</protein>
<accession>A0A8X6T976</accession>
<sequence length="662" mass="74532">MSTEDGERSGRPKEVSNPPENTQGCSYSTQNVSTADSLSSASVEAQRTAQPRPGHNGITLVDQTNDSASQGGPLPTQFSLLDIETILGNCNLKSEDIPCLMGEKLPSSESDENIDSFHDSTTIFKHECKNILPISVTVNEPSCSHKAVEPNVNLKQQEDMLQSWLAGSSDDSTFNPIQKVMEQLLIDTDNDSYLSEMDKISDIKGNTKETQTETEQPVVGDLIKLCESQEEITETPSTKKTEQEQQFLQKSNQISDFQTEKCARQYMEHLKEALNNSLPLPNPIKPIKTTRKDESNGLKTVEEELQDAESNSLKRTSSRSLAEMGLRKLDMNNPLRITVNDGCLKNIKKIGVYQNIYQGHLEKSGAKCEGLDVNVTCEGQEKPYSLDSRDNAAVESNITVKEVIVESPEKTSDVVSMENKESTPEDTTSDCKGNKELPQKLFVEIPPEEPQEITMFKNDSENDEKKMEIKSILKNQQPSGQKRVSFVEKKGDLGMEHMGMHQEDGCTKIQETQPDLDITLRFITETYPSREEEEMMSESLTATLEPSVLARSRKESPRATEIYEEIKILEGEENLPKGSSIMSPERPKDKSKDRFLDYSFPLLPSFFYQTHSHVNDYEYHLVDYSVNPFYIIPMQRINHEINFQSSSSLSREKSGIEMQEDN</sequence>
<dbReference type="AlphaFoldDB" id="A0A8X6T976"/>
<gene>
    <name evidence="2" type="primary">AVEN_34711_1</name>
    <name evidence="2" type="ORF">NPIL_199491</name>
</gene>
<evidence type="ECO:0000313" key="2">
    <source>
        <dbReference type="EMBL" id="GFS83574.1"/>
    </source>
</evidence>
<feature type="region of interest" description="Disordered" evidence="1">
    <location>
        <begin position="409"/>
        <end position="434"/>
    </location>
</feature>
<evidence type="ECO:0000313" key="3">
    <source>
        <dbReference type="Proteomes" id="UP000887013"/>
    </source>
</evidence>
<feature type="region of interest" description="Disordered" evidence="1">
    <location>
        <begin position="1"/>
        <end position="75"/>
    </location>
</feature>
<feature type="compositionally biased region" description="Basic and acidic residues" evidence="1">
    <location>
        <begin position="1"/>
        <end position="14"/>
    </location>
</feature>
<keyword evidence="3" id="KW-1185">Reference proteome</keyword>
<reference evidence="2" key="1">
    <citation type="submission" date="2020-08" db="EMBL/GenBank/DDBJ databases">
        <title>Multicomponent nature underlies the extraordinary mechanical properties of spider dragline silk.</title>
        <authorList>
            <person name="Kono N."/>
            <person name="Nakamura H."/>
            <person name="Mori M."/>
            <person name="Yoshida Y."/>
            <person name="Ohtoshi R."/>
            <person name="Malay A.D."/>
            <person name="Moran D.A.P."/>
            <person name="Tomita M."/>
            <person name="Numata K."/>
            <person name="Arakawa K."/>
        </authorList>
    </citation>
    <scope>NUCLEOTIDE SEQUENCE</scope>
</reference>